<evidence type="ECO:0000313" key="2">
    <source>
        <dbReference type="EMBL" id="KAI0530713.1"/>
    </source>
</evidence>
<reference evidence="2" key="1">
    <citation type="journal article" date="2022" name="Front. Genet.">
        <title>Chromosome-Scale Assembly of the Dendrobium nobile Genome Provides Insights Into the Molecular Mechanism of the Biosynthesis of the Medicinal Active Ingredient of Dendrobium.</title>
        <authorList>
            <person name="Xu Q."/>
            <person name="Niu S.-C."/>
            <person name="Li K.-L."/>
            <person name="Zheng P.-J."/>
            <person name="Zhang X.-J."/>
            <person name="Jia Y."/>
            <person name="Liu Y."/>
            <person name="Niu Y.-X."/>
            <person name="Yu L.-H."/>
            <person name="Chen D.-F."/>
            <person name="Zhang G.-Q."/>
        </authorList>
    </citation>
    <scope>NUCLEOTIDE SEQUENCE</scope>
    <source>
        <tissue evidence="2">Leaf</tissue>
    </source>
</reference>
<accession>A0A8T3CE68</accession>
<evidence type="ECO:0000313" key="3">
    <source>
        <dbReference type="Proteomes" id="UP000829196"/>
    </source>
</evidence>
<keyword evidence="3" id="KW-1185">Reference proteome</keyword>
<gene>
    <name evidence="2" type="ORF">KFK09_000261</name>
</gene>
<comment type="caution">
    <text evidence="2">The sequence shown here is derived from an EMBL/GenBank/DDBJ whole genome shotgun (WGS) entry which is preliminary data.</text>
</comment>
<evidence type="ECO:0000256" key="1">
    <source>
        <dbReference type="SAM" id="MobiDB-lite"/>
    </source>
</evidence>
<feature type="compositionally biased region" description="Pro residues" evidence="1">
    <location>
        <begin position="87"/>
        <end position="101"/>
    </location>
</feature>
<name>A0A8T3CE68_DENNO</name>
<proteinExistence type="predicted"/>
<dbReference type="SMR" id="A0A8T3CE68"/>
<dbReference type="AlphaFoldDB" id="A0A8T3CE68"/>
<feature type="region of interest" description="Disordered" evidence="1">
    <location>
        <begin position="70"/>
        <end position="109"/>
    </location>
</feature>
<dbReference type="Proteomes" id="UP000829196">
    <property type="component" value="Unassembled WGS sequence"/>
</dbReference>
<sequence length="109" mass="12219">MRQEYAQKMTQINALFRSFGNFLSFKSLINAHYSSKVNMKEKSKVKYKLQKSSLADLIKFTKTSVVSSLSSRFSRTEHPSFFKPFAPSTPTPPTDPPPPPRADQASAGC</sequence>
<protein>
    <submittedName>
        <fullName evidence="2">Uncharacterized protein</fullName>
    </submittedName>
</protein>
<organism evidence="2 3">
    <name type="scientific">Dendrobium nobile</name>
    <name type="common">Orchid</name>
    <dbReference type="NCBI Taxonomy" id="94219"/>
    <lineage>
        <taxon>Eukaryota</taxon>
        <taxon>Viridiplantae</taxon>
        <taxon>Streptophyta</taxon>
        <taxon>Embryophyta</taxon>
        <taxon>Tracheophyta</taxon>
        <taxon>Spermatophyta</taxon>
        <taxon>Magnoliopsida</taxon>
        <taxon>Liliopsida</taxon>
        <taxon>Asparagales</taxon>
        <taxon>Orchidaceae</taxon>
        <taxon>Epidendroideae</taxon>
        <taxon>Malaxideae</taxon>
        <taxon>Dendrobiinae</taxon>
        <taxon>Dendrobium</taxon>
    </lineage>
</organism>
<dbReference type="EMBL" id="JAGYWB010000001">
    <property type="protein sequence ID" value="KAI0530713.1"/>
    <property type="molecule type" value="Genomic_DNA"/>
</dbReference>